<reference evidence="1" key="1">
    <citation type="submission" date="2018-02" db="EMBL/GenBank/DDBJ databases">
        <title>Rhizophora mucronata_Transcriptome.</title>
        <authorList>
            <person name="Meera S.P."/>
            <person name="Sreeshan A."/>
            <person name="Augustine A."/>
        </authorList>
    </citation>
    <scope>NUCLEOTIDE SEQUENCE</scope>
    <source>
        <tissue evidence="1">Leaf</tissue>
    </source>
</reference>
<proteinExistence type="predicted"/>
<dbReference type="EMBL" id="GGEC01056739">
    <property type="protein sequence ID" value="MBX37223.1"/>
    <property type="molecule type" value="Transcribed_RNA"/>
</dbReference>
<accession>A0A2P2N445</accession>
<dbReference type="AlphaFoldDB" id="A0A2P2N445"/>
<sequence>MLMMFLNYVRTLLNSRLPFCLVCCTLP</sequence>
<protein>
    <submittedName>
        <fullName evidence="1">Uncharacterized protein</fullName>
    </submittedName>
</protein>
<organism evidence="1">
    <name type="scientific">Rhizophora mucronata</name>
    <name type="common">Asiatic mangrove</name>
    <dbReference type="NCBI Taxonomy" id="61149"/>
    <lineage>
        <taxon>Eukaryota</taxon>
        <taxon>Viridiplantae</taxon>
        <taxon>Streptophyta</taxon>
        <taxon>Embryophyta</taxon>
        <taxon>Tracheophyta</taxon>
        <taxon>Spermatophyta</taxon>
        <taxon>Magnoliopsida</taxon>
        <taxon>eudicotyledons</taxon>
        <taxon>Gunneridae</taxon>
        <taxon>Pentapetalae</taxon>
        <taxon>rosids</taxon>
        <taxon>fabids</taxon>
        <taxon>Malpighiales</taxon>
        <taxon>Rhizophoraceae</taxon>
        <taxon>Rhizophora</taxon>
    </lineage>
</organism>
<evidence type="ECO:0000313" key="1">
    <source>
        <dbReference type="EMBL" id="MBX37223.1"/>
    </source>
</evidence>
<name>A0A2P2N445_RHIMU</name>